<evidence type="ECO:0000313" key="4">
    <source>
        <dbReference type="Proteomes" id="UP001151760"/>
    </source>
</evidence>
<keyword evidence="3" id="KW-0695">RNA-directed DNA polymerase</keyword>
<comment type="caution">
    <text evidence="3">The sequence shown here is derived from an EMBL/GenBank/DDBJ whole genome shotgun (WGS) entry which is preliminary data.</text>
</comment>
<dbReference type="Pfam" id="PF17919">
    <property type="entry name" value="RT_RNaseH_2"/>
    <property type="match status" value="1"/>
</dbReference>
<dbReference type="PANTHER" id="PTHR37984">
    <property type="entry name" value="PROTEIN CBG26694"/>
    <property type="match status" value="1"/>
</dbReference>
<keyword evidence="3" id="KW-0548">Nucleotidyltransferase</keyword>
<dbReference type="InterPro" id="IPR043502">
    <property type="entry name" value="DNA/RNA_pol_sf"/>
</dbReference>
<reference evidence="3" key="2">
    <citation type="submission" date="2022-01" db="EMBL/GenBank/DDBJ databases">
        <authorList>
            <person name="Yamashiro T."/>
            <person name="Shiraishi A."/>
            <person name="Satake H."/>
            <person name="Nakayama K."/>
        </authorList>
    </citation>
    <scope>NUCLEOTIDE SEQUENCE</scope>
</reference>
<protein>
    <submittedName>
        <fullName evidence="3">Reverse transcriptase domain-containing protein</fullName>
    </submittedName>
</protein>
<evidence type="ECO:0000313" key="3">
    <source>
        <dbReference type="EMBL" id="GJT22433.1"/>
    </source>
</evidence>
<dbReference type="EMBL" id="BQNB010013968">
    <property type="protein sequence ID" value="GJT22433.1"/>
    <property type="molecule type" value="Genomic_DNA"/>
</dbReference>
<feature type="domain" description="Reverse transcriptase/retrotransposon-derived protein RNase H-like" evidence="2">
    <location>
        <begin position="136"/>
        <end position="191"/>
    </location>
</feature>
<keyword evidence="4" id="KW-1185">Reference proteome</keyword>
<name>A0ABQ5C738_9ASTR</name>
<evidence type="ECO:0000259" key="2">
    <source>
        <dbReference type="Pfam" id="PF17919"/>
    </source>
</evidence>
<reference evidence="3" key="1">
    <citation type="journal article" date="2022" name="Int. J. Mol. Sci.">
        <title>Draft Genome of Tanacetum Coccineum: Genomic Comparison of Closely Related Tanacetum-Family Plants.</title>
        <authorList>
            <person name="Yamashiro T."/>
            <person name="Shiraishi A."/>
            <person name="Nakayama K."/>
            <person name="Satake H."/>
        </authorList>
    </citation>
    <scope>NUCLEOTIDE SEQUENCE</scope>
</reference>
<accession>A0ABQ5C738</accession>
<gene>
    <name evidence="3" type="ORF">Tco_0892370</name>
</gene>
<dbReference type="InterPro" id="IPR041577">
    <property type="entry name" value="RT_RNaseH_2"/>
</dbReference>
<keyword evidence="3" id="KW-0808">Transferase</keyword>
<dbReference type="InterPro" id="IPR050951">
    <property type="entry name" value="Retrovirus_Pol_polyprotein"/>
</dbReference>
<dbReference type="Proteomes" id="UP001151760">
    <property type="component" value="Unassembled WGS sequence"/>
</dbReference>
<dbReference type="Gene3D" id="3.30.70.270">
    <property type="match status" value="1"/>
</dbReference>
<proteinExistence type="predicted"/>
<evidence type="ECO:0000256" key="1">
    <source>
        <dbReference type="ARBA" id="ARBA00023268"/>
    </source>
</evidence>
<dbReference type="PANTHER" id="PTHR37984:SF5">
    <property type="entry name" value="PROTEIN NYNRIN-LIKE"/>
    <property type="match status" value="1"/>
</dbReference>
<dbReference type="SUPFAM" id="SSF56672">
    <property type="entry name" value="DNA/RNA polymerases"/>
    <property type="match status" value="1"/>
</dbReference>
<dbReference type="GO" id="GO:0003964">
    <property type="term" value="F:RNA-directed DNA polymerase activity"/>
    <property type="evidence" value="ECO:0007669"/>
    <property type="project" value="UniProtKB-KW"/>
</dbReference>
<sequence length="254" mass="29046">MVEWKVVQAGISLLIVCHRDDVIECVFGRFVMNHTTTVSSQYRFGSWSDASREVSISSSTLRNARITKEEHEVHLNLVLELLRKKKLYEKFSKCEFWLQEVNFLGHMVNKSGIHVDPSKIEAVKNWKALTPSEYEWGEKEEEAFQTLKNNLCDAPILSLPDRIEDFVVYCDASNQGLGGVLMQRGKANMVADALSRKEQVKPRRVRAMAMIIQSGVKEMVVAAQRSVMDEAHASRYLVHPGADKTYYNLGDMYW</sequence>
<dbReference type="InterPro" id="IPR043128">
    <property type="entry name" value="Rev_trsase/Diguanyl_cyclase"/>
</dbReference>
<organism evidence="3 4">
    <name type="scientific">Tanacetum coccineum</name>
    <dbReference type="NCBI Taxonomy" id="301880"/>
    <lineage>
        <taxon>Eukaryota</taxon>
        <taxon>Viridiplantae</taxon>
        <taxon>Streptophyta</taxon>
        <taxon>Embryophyta</taxon>
        <taxon>Tracheophyta</taxon>
        <taxon>Spermatophyta</taxon>
        <taxon>Magnoliopsida</taxon>
        <taxon>eudicotyledons</taxon>
        <taxon>Gunneridae</taxon>
        <taxon>Pentapetalae</taxon>
        <taxon>asterids</taxon>
        <taxon>campanulids</taxon>
        <taxon>Asterales</taxon>
        <taxon>Asteraceae</taxon>
        <taxon>Asteroideae</taxon>
        <taxon>Anthemideae</taxon>
        <taxon>Anthemidinae</taxon>
        <taxon>Tanacetum</taxon>
    </lineage>
</organism>
<keyword evidence="1" id="KW-0511">Multifunctional enzyme</keyword>